<dbReference type="InterPro" id="IPR036390">
    <property type="entry name" value="WH_DNA-bd_sf"/>
</dbReference>
<evidence type="ECO:0000259" key="4">
    <source>
        <dbReference type="PROSITE" id="PS50987"/>
    </source>
</evidence>
<dbReference type="SUPFAM" id="SSF46785">
    <property type="entry name" value="Winged helix' DNA-binding domain"/>
    <property type="match status" value="1"/>
</dbReference>
<organism evidence="5 6">
    <name type="scientific">Coriobacterium glomerans (strain ATCC 49209 / DSM 20642 / JCM 10262 / PW2)</name>
    <dbReference type="NCBI Taxonomy" id="700015"/>
    <lineage>
        <taxon>Bacteria</taxon>
        <taxon>Bacillati</taxon>
        <taxon>Actinomycetota</taxon>
        <taxon>Coriobacteriia</taxon>
        <taxon>Coriobacteriales</taxon>
        <taxon>Coriobacteriaceae</taxon>
        <taxon>Coriobacterium</taxon>
    </lineage>
</organism>
<evidence type="ECO:0000313" key="5">
    <source>
        <dbReference type="EMBL" id="AEB07462.1"/>
    </source>
</evidence>
<gene>
    <name evidence="5" type="ordered locus">Corgl_1361</name>
</gene>
<dbReference type="GO" id="GO:0003700">
    <property type="term" value="F:DNA-binding transcription factor activity"/>
    <property type="evidence" value="ECO:0007669"/>
    <property type="project" value="InterPro"/>
</dbReference>
<dbReference type="InterPro" id="IPR011991">
    <property type="entry name" value="ArsR-like_HTH"/>
</dbReference>
<dbReference type="InterPro" id="IPR001845">
    <property type="entry name" value="HTH_ArsR_DNA-bd_dom"/>
</dbReference>
<evidence type="ECO:0000256" key="1">
    <source>
        <dbReference type="ARBA" id="ARBA00023015"/>
    </source>
</evidence>
<evidence type="ECO:0000313" key="6">
    <source>
        <dbReference type="Proteomes" id="UP000006851"/>
    </source>
</evidence>
<dbReference type="SMART" id="SM00418">
    <property type="entry name" value="HTH_ARSR"/>
    <property type="match status" value="1"/>
</dbReference>
<dbReference type="HOGENOM" id="CLU_097806_3_4_11"/>
<dbReference type="eggNOG" id="COG0640">
    <property type="taxonomic scope" value="Bacteria"/>
</dbReference>
<dbReference type="PRINTS" id="PR00778">
    <property type="entry name" value="HTHARSR"/>
</dbReference>
<name>F2N8S9_CORGP</name>
<protein>
    <submittedName>
        <fullName evidence="5">Transcriptional regulator, ArsR family</fullName>
    </submittedName>
</protein>
<dbReference type="Proteomes" id="UP000006851">
    <property type="component" value="Chromosome"/>
</dbReference>
<reference evidence="6" key="1">
    <citation type="journal article" date="2013" name="Stand. Genomic Sci.">
        <title>Complete genome sequence of Coriobacterium glomerans type strain (PW2(T)) from the midgut of Pyrrhocoris apterus L. (red soldier bug).</title>
        <authorList>
            <person name="Stackebrandt E."/>
            <person name="Zeytun A."/>
            <person name="Lapidus A."/>
            <person name="Nolan M."/>
            <person name="Lucas S."/>
            <person name="Hammon N."/>
            <person name="Deshpande S."/>
            <person name="Cheng J.F."/>
            <person name="Tapia R."/>
            <person name="Goodwin L.A."/>
            <person name="Pitluck S."/>
            <person name="Liolios K."/>
            <person name="Pagani I."/>
            <person name="Ivanova N."/>
            <person name="Mavromatis K."/>
            <person name="Mikhailova N."/>
            <person name="Huntemann M."/>
            <person name="Pati A."/>
            <person name="Chen A."/>
            <person name="Palaniappan K."/>
            <person name="Chang Y.J."/>
            <person name="Land M."/>
            <person name="Hauser L."/>
            <person name="Rohde M."/>
            <person name="Pukall R."/>
            <person name="Goker M."/>
            <person name="Detter J.C."/>
            <person name="Woyke T."/>
            <person name="Bristow J."/>
            <person name="Eisen J.A."/>
            <person name="Markowitz V."/>
            <person name="Hugenholtz P."/>
            <person name="Kyrpides N.C."/>
            <person name="Klenk H.P."/>
        </authorList>
    </citation>
    <scope>NUCLEOTIDE SEQUENCE</scope>
    <source>
        <strain evidence="6">ATCC 49209 / DSM 20642 / JCM 10262 / PW2</strain>
    </source>
</reference>
<dbReference type="GO" id="GO:0003677">
    <property type="term" value="F:DNA binding"/>
    <property type="evidence" value="ECO:0007669"/>
    <property type="project" value="UniProtKB-KW"/>
</dbReference>
<dbReference type="NCBIfam" id="NF033788">
    <property type="entry name" value="HTH_metalloreg"/>
    <property type="match status" value="1"/>
</dbReference>
<dbReference type="InterPro" id="IPR051081">
    <property type="entry name" value="HTH_MetalResp_TranReg"/>
</dbReference>
<dbReference type="AlphaFoldDB" id="F2N8S9"/>
<dbReference type="InterPro" id="IPR047796">
    <property type="entry name" value="SdpR-like_repress"/>
</dbReference>
<feature type="domain" description="HTH arsR-type" evidence="4">
    <location>
        <begin position="1"/>
        <end position="88"/>
    </location>
</feature>
<dbReference type="RefSeq" id="WP_013709204.1">
    <property type="nucleotide sequence ID" value="NC_015389.1"/>
</dbReference>
<sequence>MSKEGFKALADPTRRRMLELLRDGSMTAGEIAAHFDMTKPSISHHLGKLKAAGLIEDERRGQQIIYTLNMTVMQSLMRWFYSFSDATDSEGSHDPRS</sequence>
<dbReference type="NCBIfam" id="NF033789">
    <property type="entry name" value="repress_SdpR"/>
    <property type="match status" value="1"/>
</dbReference>
<dbReference type="EMBL" id="CP002628">
    <property type="protein sequence ID" value="AEB07462.1"/>
    <property type="molecule type" value="Genomic_DNA"/>
</dbReference>
<evidence type="ECO:0000256" key="2">
    <source>
        <dbReference type="ARBA" id="ARBA00023125"/>
    </source>
</evidence>
<dbReference type="KEGG" id="cgo:Corgl_1361"/>
<accession>F2N8S9</accession>
<dbReference type="PANTHER" id="PTHR33154">
    <property type="entry name" value="TRANSCRIPTIONAL REGULATOR, ARSR FAMILY"/>
    <property type="match status" value="1"/>
</dbReference>
<dbReference type="CDD" id="cd00090">
    <property type="entry name" value="HTH_ARSR"/>
    <property type="match status" value="1"/>
</dbReference>
<keyword evidence="3" id="KW-0804">Transcription</keyword>
<dbReference type="PANTHER" id="PTHR33154:SF33">
    <property type="entry name" value="TRANSCRIPTIONAL REPRESSOR SDPR"/>
    <property type="match status" value="1"/>
</dbReference>
<keyword evidence="2" id="KW-0238">DNA-binding</keyword>
<keyword evidence="1" id="KW-0805">Transcription regulation</keyword>
<dbReference type="STRING" id="700015.Corgl_1361"/>
<keyword evidence="6" id="KW-1185">Reference proteome</keyword>
<proteinExistence type="predicted"/>
<dbReference type="OrthoDB" id="7945987at2"/>
<evidence type="ECO:0000256" key="3">
    <source>
        <dbReference type="ARBA" id="ARBA00023163"/>
    </source>
</evidence>
<dbReference type="InterPro" id="IPR036388">
    <property type="entry name" value="WH-like_DNA-bd_sf"/>
</dbReference>
<dbReference type="Pfam" id="PF01022">
    <property type="entry name" value="HTH_5"/>
    <property type="match status" value="1"/>
</dbReference>
<dbReference type="Gene3D" id="1.10.10.10">
    <property type="entry name" value="Winged helix-like DNA-binding domain superfamily/Winged helix DNA-binding domain"/>
    <property type="match status" value="1"/>
</dbReference>
<dbReference type="PROSITE" id="PS50987">
    <property type="entry name" value="HTH_ARSR_2"/>
    <property type="match status" value="1"/>
</dbReference>